<keyword evidence="1" id="KW-0812">Transmembrane</keyword>
<proteinExistence type="predicted"/>
<comment type="caution">
    <text evidence="2">The sequence shown here is derived from an EMBL/GenBank/DDBJ whole genome shotgun (WGS) entry which is preliminary data.</text>
</comment>
<dbReference type="EMBL" id="PVTP01000003">
    <property type="protein sequence ID" value="PRY78757.1"/>
    <property type="molecule type" value="Genomic_DNA"/>
</dbReference>
<protein>
    <recommendedName>
        <fullName evidence="4">SURF1-like protein</fullName>
    </recommendedName>
</protein>
<gene>
    <name evidence="2" type="ORF">CLV80_10381</name>
</gene>
<reference evidence="2 3" key="1">
    <citation type="submission" date="2018-03" db="EMBL/GenBank/DDBJ databases">
        <title>Genomic Encyclopedia of Archaeal and Bacterial Type Strains, Phase II (KMG-II): from individual species to whole genera.</title>
        <authorList>
            <person name="Goeker M."/>
        </authorList>
    </citation>
    <scope>NUCLEOTIDE SEQUENCE [LARGE SCALE GENOMIC DNA]</scope>
    <source>
        <strain evidence="2 3">DSM 101533</strain>
    </source>
</reference>
<evidence type="ECO:0000256" key="1">
    <source>
        <dbReference type="SAM" id="Phobius"/>
    </source>
</evidence>
<organism evidence="2 3">
    <name type="scientific">Yoonia maritima</name>
    <dbReference type="NCBI Taxonomy" id="1435347"/>
    <lineage>
        <taxon>Bacteria</taxon>
        <taxon>Pseudomonadati</taxon>
        <taxon>Pseudomonadota</taxon>
        <taxon>Alphaproteobacteria</taxon>
        <taxon>Rhodobacterales</taxon>
        <taxon>Paracoccaceae</taxon>
        <taxon>Yoonia</taxon>
    </lineage>
</organism>
<evidence type="ECO:0000313" key="2">
    <source>
        <dbReference type="EMBL" id="PRY78757.1"/>
    </source>
</evidence>
<evidence type="ECO:0008006" key="4">
    <source>
        <dbReference type="Google" id="ProtNLM"/>
    </source>
</evidence>
<keyword evidence="3" id="KW-1185">Reference proteome</keyword>
<evidence type="ECO:0000313" key="3">
    <source>
        <dbReference type="Proteomes" id="UP000238007"/>
    </source>
</evidence>
<dbReference type="AlphaFoldDB" id="A0A2T0W1B4"/>
<keyword evidence="1" id="KW-0472">Membrane</keyword>
<keyword evidence="1" id="KW-1133">Transmembrane helix</keyword>
<name>A0A2T0W1B4_9RHOB</name>
<feature type="transmembrane region" description="Helical" evidence="1">
    <location>
        <begin position="182"/>
        <end position="201"/>
    </location>
</feature>
<dbReference type="Proteomes" id="UP000238007">
    <property type="component" value="Unassembled WGS sequence"/>
</dbReference>
<accession>A0A2T0W1B4</accession>
<sequence length="220" mass="24304">MAALAIYFGMNSRDGQIAAAETRAAALAAPTPKPIALGDFTWDDIGLASEINIAAQINTNYNYRLHRGEGEDSNARAMWLLFDPQANGSEREVKAAIVIPNSDADEFLGWIFKNIHDQGKLGPVFHFNGAYQSTVSYDDVAREAIEKEGLRRASRFFYIEPWVNGRAAALAPRASQGMTFSQTLNCIALFLIALAALKFVLRRNANAAKQRQSFHDQPIR</sequence>